<evidence type="ECO:0000256" key="1">
    <source>
        <dbReference type="SAM" id="Coils"/>
    </source>
</evidence>
<organism evidence="2 3">
    <name type="scientific">Dentiscutata erythropus</name>
    <dbReference type="NCBI Taxonomy" id="1348616"/>
    <lineage>
        <taxon>Eukaryota</taxon>
        <taxon>Fungi</taxon>
        <taxon>Fungi incertae sedis</taxon>
        <taxon>Mucoromycota</taxon>
        <taxon>Glomeromycotina</taxon>
        <taxon>Glomeromycetes</taxon>
        <taxon>Diversisporales</taxon>
        <taxon>Gigasporaceae</taxon>
        <taxon>Dentiscutata</taxon>
    </lineage>
</organism>
<feature type="non-terminal residue" evidence="2">
    <location>
        <position position="1"/>
    </location>
</feature>
<dbReference type="Proteomes" id="UP000789405">
    <property type="component" value="Unassembled WGS sequence"/>
</dbReference>
<comment type="caution">
    <text evidence="2">The sequence shown here is derived from an EMBL/GenBank/DDBJ whole genome shotgun (WGS) entry which is preliminary data.</text>
</comment>
<reference evidence="2" key="1">
    <citation type="submission" date="2021-06" db="EMBL/GenBank/DDBJ databases">
        <authorList>
            <person name="Kallberg Y."/>
            <person name="Tangrot J."/>
            <person name="Rosling A."/>
        </authorList>
    </citation>
    <scope>NUCLEOTIDE SEQUENCE</scope>
    <source>
        <strain evidence="2">MA453B</strain>
    </source>
</reference>
<keyword evidence="1" id="KW-0175">Coiled coil</keyword>
<proteinExistence type="predicted"/>
<feature type="coiled-coil region" evidence="1">
    <location>
        <begin position="65"/>
        <end position="92"/>
    </location>
</feature>
<keyword evidence="3" id="KW-1185">Reference proteome</keyword>
<name>A0A9N9PJ97_9GLOM</name>
<evidence type="ECO:0000313" key="3">
    <source>
        <dbReference type="Proteomes" id="UP000789405"/>
    </source>
</evidence>
<dbReference type="EMBL" id="CAJVPY010066693">
    <property type="protein sequence ID" value="CAG8825591.1"/>
    <property type="molecule type" value="Genomic_DNA"/>
</dbReference>
<sequence>MRKWNIKIPFTRFRFGLVWTNRVFGFAASAVIGTVTSLLTDAIFDAITDVIIDEIQGFLNGLEYIRKKKYTKEELKEMIELLKQRCNEKIYEIDYEKALKVLEERDEQR</sequence>
<feature type="non-terminal residue" evidence="2">
    <location>
        <position position="109"/>
    </location>
</feature>
<protein>
    <submittedName>
        <fullName evidence="2">3633_t:CDS:1</fullName>
    </submittedName>
</protein>
<gene>
    <name evidence="2" type="ORF">DERYTH_LOCUS27933</name>
</gene>
<dbReference type="AlphaFoldDB" id="A0A9N9PJ97"/>
<evidence type="ECO:0000313" key="2">
    <source>
        <dbReference type="EMBL" id="CAG8825591.1"/>
    </source>
</evidence>
<accession>A0A9N9PJ97</accession>